<organism evidence="2 3">
    <name type="scientific">Saccharothrix texasensis</name>
    <dbReference type="NCBI Taxonomy" id="103734"/>
    <lineage>
        <taxon>Bacteria</taxon>
        <taxon>Bacillati</taxon>
        <taxon>Actinomycetota</taxon>
        <taxon>Actinomycetes</taxon>
        <taxon>Pseudonocardiales</taxon>
        <taxon>Pseudonocardiaceae</taxon>
        <taxon>Saccharothrix</taxon>
    </lineage>
</organism>
<accession>A0A3N1HFN2</accession>
<dbReference type="Proteomes" id="UP000268727">
    <property type="component" value="Unassembled WGS sequence"/>
</dbReference>
<dbReference type="RefSeq" id="WP_123746438.1">
    <property type="nucleotide sequence ID" value="NZ_RJKM01000001.1"/>
</dbReference>
<feature type="domain" description="AB hydrolase-1" evidence="1">
    <location>
        <begin position="5"/>
        <end position="204"/>
    </location>
</feature>
<gene>
    <name evidence="2" type="ORF">EDD40_6725</name>
</gene>
<protein>
    <submittedName>
        <fullName evidence="2">Alpha/beta hydrolase family protein</fullName>
    </submittedName>
</protein>
<dbReference type="InterPro" id="IPR000073">
    <property type="entry name" value="AB_hydrolase_1"/>
</dbReference>
<dbReference type="Pfam" id="PF12697">
    <property type="entry name" value="Abhydrolase_6"/>
    <property type="match status" value="1"/>
</dbReference>
<dbReference type="GO" id="GO:0016787">
    <property type="term" value="F:hydrolase activity"/>
    <property type="evidence" value="ECO:0007669"/>
    <property type="project" value="UniProtKB-KW"/>
</dbReference>
<dbReference type="PANTHER" id="PTHR37017:SF11">
    <property type="entry name" value="ESTERASE_LIPASE_THIOESTERASE DOMAIN-CONTAINING PROTEIN"/>
    <property type="match status" value="1"/>
</dbReference>
<dbReference type="Gene3D" id="3.40.50.1820">
    <property type="entry name" value="alpha/beta hydrolase"/>
    <property type="match status" value="1"/>
</dbReference>
<sequence>MTTYVLIPGACHGGWYYDPISERLRAEGHEVHAVTLSTGRVNLDDHVAEVLDLFERHDLRDAVLVGHSYGGMVTTVVADRAPDRVATLVYVDAFVPRDGESAYDIVHGDWRKWYVEGAAGDGFATAPLPIFDERATHHPLATLLQRASITGAVDQVTDRRYLFMAEFPDSPLATTHERLRDDPTWHVEAWPAGHNVLRDAPERFLSALKSASRDNSVIDRTP</sequence>
<dbReference type="PANTHER" id="PTHR37017">
    <property type="entry name" value="AB HYDROLASE-1 DOMAIN-CONTAINING PROTEIN-RELATED"/>
    <property type="match status" value="1"/>
</dbReference>
<comment type="caution">
    <text evidence="2">The sequence shown here is derived from an EMBL/GenBank/DDBJ whole genome shotgun (WGS) entry which is preliminary data.</text>
</comment>
<dbReference type="EMBL" id="RJKM01000001">
    <property type="protein sequence ID" value="ROP41296.1"/>
    <property type="molecule type" value="Genomic_DNA"/>
</dbReference>
<dbReference type="InterPro" id="IPR052897">
    <property type="entry name" value="Sec-Metab_Biosynth_Hydrolase"/>
</dbReference>
<dbReference type="InterPro" id="IPR029058">
    <property type="entry name" value="AB_hydrolase_fold"/>
</dbReference>
<evidence type="ECO:0000259" key="1">
    <source>
        <dbReference type="Pfam" id="PF12697"/>
    </source>
</evidence>
<keyword evidence="3" id="KW-1185">Reference proteome</keyword>
<name>A0A3N1HFN2_9PSEU</name>
<keyword evidence="2" id="KW-0378">Hydrolase</keyword>
<dbReference type="AlphaFoldDB" id="A0A3N1HFN2"/>
<reference evidence="2 3" key="1">
    <citation type="submission" date="2018-11" db="EMBL/GenBank/DDBJ databases">
        <title>Sequencing the genomes of 1000 actinobacteria strains.</title>
        <authorList>
            <person name="Klenk H.-P."/>
        </authorList>
    </citation>
    <scope>NUCLEOTIDE SEQUENCE [LARGE SCALE GENOMIC DNA]</scope>
    <source>
        <strain evidence="2 3">DSM 44231</strain>
    </source>
</reference>
<dbReference type="SUPFAM" id="SSF53474">
    <property type="entry name" value="alpha/beta-Hydrolases"/>
    <property type="match status" value="1"/>
</dbReference>
<evidence type="ECO:0000313" key="3">
    <source>
        <dbReference type="Proteomes" id="UP000268727"/>
    </source>
</evidence>
<proteinExistence type="predicted"/>
<evidence type="ECO:0000313" key="2">
    <source>
        <dbReference type="EMBL" id="ROP41296.1"/>
    </source>
</evidence>
<dbReference type="OrthoDB" id="9773549at2"/>